<feature type="binding site" evidence="9">
    <location>
        <position position="73"/>
    </location>
    <ligand>
        <name>Mg(2+)</name>
        <dbReference type="ChEBI" id="CHEBI:18420"/>
    </ligand>
</feature>
<evidence type="ECO:0000313" key="14">
    <source>
        <dbReference type="Proteomes" id="UP001305815"/>
    </source>
</evidence>
<keyword evidence="5 9" id="KW-0784">Thiamine biosynthesis</keyword>
<gene>
    <name evidence="9 13" type="primary">thiE</name>
    <name evidence="13" type="ORF">Lac1_27490</name>
</gene>
<dbReference type="SUPFAM" id="SSF51391">
    <property type="entry name" value="Thiamin phosphate synthase"/>
    <property type="match status" value="1"/>
</dbReference>
<dbReference type="Pfam" id="PF02581">
    <property type="entry name" value="TMP-TENI"/>
    <property type="match status" value="1"/>
</dbReference>
<sequence>MKKQEIDYTLYLCTDRDLMSTDTIEEAVEQAVKGGCTVVQLREKDCSSLEFYETALRVKKITDEYKIPLIINDRVDIALAVNADGVHVGQDDLPAASVRRILGGDKVIGVSAGSVREAVKAREDGADYLGVGAMHATSTKTDADVTTVEELKKIREMVDLPIVAIGGMNRQTLPELKGTCVDGIAVVSAVIAADDIERAASELSEAVRSQKKQEREGS</sequence>
<feature type="domain" description="Thiamine phosphate synthase/TenI" evidence="12">
    <location>
        <begin position="10"/>
        <end position="190"/>
    </location>
</feature>
<evidence type="ECO:0000313" key="13">
    <source>
        <dbReference type="EMBL" id="BDZ78566.1"/>
    </source>
</evidence>
<keyword evidence="2 9" id="KW-0808">Transferase</keyword>
<comment type="function">
    <text evidence="9">Condenses 4-methyl-5-(beta-hydroxyethyl)thiazole monophosphate (THZ-P) and 2-methyl-4-amino-5-hydroxymethyl pyrimidine pyrophosphate (HMP-PP) to form thiamine monophosphate (TMP).</text>
</comment>
<evidence type="ECO:0000256" key="5">
    <source>
        <dbReference type="ARBA" id="ARBA00022977"/>
    </source>
</evidence>
<dbReference type="Gene3D" id="3.20.20.70">
    <property type="entry name" value="Aldolase class I"/>
    <property type="match status" value="1"/>
</dbReference>
<evidence type="ECO:0000256" key="6">
    <source>
        <dbReference type="ARBA" id="ARBA00047334"/>
    </source>
</evidence>
<feature type="binding site" evidence="9">
    <location>
        <position position="111"/>
    </location>
    <ligand>
        <name>4-amino-2-methyl-5-(diphosphooxymethyl)pyrimidine</name>
        <dbReference type="ChEBI" id="CHEBI:57841"/>
    </ligand>
</feature>
<feature type="binding site" evidence="9">
    <location>
        <begin position="40"/>
        <end position="44"/>
    </location>
    <ligand>
        <name>4-amino-2-methyl-5-(diphosphooxymethyl)pyrimidine</name>
        <dbReference type="ChEBI" id="CHEBI:57841"/>
    </ligand>
</feature>
<dbReference type="EC" id="2.5.1.3" evidence="9"/>
<comment type="similarity">
    <text evidence="9 10">Belongs to the thiamine-phosphate synthase family.</text>
</comment>
<organism evidence="13 14">
    <name type="scientific">Claveliimonas bilis</name>
    <dbReference type="NCBI Taxonomy" id="3028070"/>
    <lineage>
        <taxon>Bacteria</taxon>
        <taxon>Bacillati</taxon>
        <taxon>Bacillota</taxon>
        <taxon>Clostridia</taxon>
        <taxon>Lachnospirales</taxon>
        <taxon>Lachnospiraceae</taxon>
        <taxon>Claveliimonas</taxon>
    </lineage>
</organism>
<feature type="binding site" evidence="9">
    <location>
        <begin position="137"/>
        <end position="139"/>
    </location>
    <ligand>
        <name>2-[(2R,5Z)-2-carboxy-4-methylthiazol-5(2H)-ylidene]ethyl phosphate</name>
        <dbReference type="ChEBI" id="CHEBI:62899"/>
    </ligand>
</feature>
<dbReference type="PANTHER" id="PTHR20857">
    <property type="entry name" value="THIAMINE-PHOSPHATE PYROPHOSPHORYLASE"/>
    <property type="match status" value="1"/>
</dbReference>
<keyword evidence="14" id="KW-1185">Reference proteome</keyword>
<comment type="cofactor">
    <cofactor evidence="9">
        <name>Mg(2+)</name>
        <dbReference type="ChEBI" id="CHEBI:18420"/>
    </cofactor>
    <text evidence="9">Binds 1 Mg(2+) ion per subunit.</text>
</comment>
<protein>
    <recommendedName>
        <fullName evidence="9">Thiamine-phosphate synthase</fullName>
        <shortName evidence="9">TP synthase</shortName>
        <shortName evidence="9">TPS</shortName>
        <ecNumber evidence="9">2.5.1.3</ecNumber>
    </recommendedName>
    <alternativeName>
        <fullName evidence="9">Thiamine-phosphate pyrophosphorylase</fullName>
        <shortName evidence="9">TMP pyrophosphorylase</shortName>
        <shortName evidence="9">TMP-PPase</shortName>
    </alternativeName>
</protein>
<reference evidence="14" key="1">
    <citation type="journal article" date="2023" name="Int. J. Syst. Evol. Microbiol.">
        <title>Claveliimonas bilis gen. nov., sp. nov., deoxycholic acid-producing bacteria isolated from human faeces, and reclassification of Sellimonas monacensis Zenner et al. 2021 as Claveliimonas monacensis comb. nov.</title>
        <authorList>
            <person name="Hisatomi A."/>
            <person name="Kastawa N.W.E.P.G."/>
            <person name="Song I."/>
            <person name="Ohkuma M."/>
            <person name="Fukiya S."/>
            <person name="Sakamoto M."/>
        </authorList>
    </citation>
    <scope>NUCLEOTIDE SEQUENCE [LARGE SCALE GENOMIC DNA]</scope>
    <source>
        <strain evidence="14">12BBH14</strain>
    </source>
</reference>
<feature type="binding site" evidence="9">
    <location>
        <begin position="187"/>
        <end position="188"/>
    </location>
    <ligand>
        <name>2-[(2R,5Z)-2-carboxy-4-methylthiazol-5(2H)-ylidene]ethyl phosphate</name>
        <dbReference type="ChEBI" id="CHEBI:62899"/>
    </ligand>
</feature>
<keyword evidence="3 9" id="KW-0479">Metal-binding</keyword>
<keyword evidence="4 9" id="KW-0460">Magnesium</keyword>
<evidence type="ECO:0000256" key="1">
    <source>
        <dbReference type="ARBA" id="ARBA00005165"/>
    </source>
</evidence>
<dbReference type="InterPro" id="IPR013785">
    <property type="entry name" value="Aldolase_TIM"/>
</dbReference>
<evidence type="ECO:0000256" key="2">
    <source>
        <dbReference type="ARBA" id="ARBA00022679"/>
    </source>
</evidence>
<dbReference type="Proteomes" id="UP001305815">
    <property type="component" value="Chromosome"/>
</dbReference>
<dbReference type="NCBIfam" id="TIGR00693">
    <property type="entry name" value="thiE"/>
    <property type="match status" value="1"/>
</dbReference>
<proteinExistence type="inferred from homology"/>
<evidence type="ECO:0000256" key="8">
    <source>
        <dbReference type="ARBA" id="ARBA00047883"/>
    </source>
</evidence>
<evidence type="ECO:0000256" key="10">
    <source>
        <dbReference type="RuleBase" id="RU003826"/>
    </source>
</evidence>
<feature type="binding site" evidence="9">
    <location>
        <position position="140"/>
    </location>
    <ligand>
        <name>4-amino-2-methyl-5-(diphosphooxymethyl)pyrimidine</name>
        <dbReference type="ChEBI" id="CHEBI:57841"/>
    </ligand>
</feature>
<comment type="catalytic activity">
    <reaction evidence="6 9 10">
        <text>4-methyl-5-(2-phosphooxyethyl)-thiazole + 4-amino-2-methyl-5-(diphosphooxymethyl)pyrimidine + H(+) = thiamine phosphate + diphosphate</text>
        <dbReference type="Rhea" id="RHEA:22328"/>
        <dbReference type="ChEBI" id="CHEBI:15378"/>
        <dbReference type="ChEBI" id="CHEBI:33019"/>
        <dbReference type="ChEBI" id="CHEBI:37575"/>
        <dbReference type="ChEBI" id="CHEBI:57841"/>
        <dbReference type="ChEBI" id="CHEBI:58296"/>
        <dbReference type="EC" id="2.5.1.3"/>
    </reaction>
</comment>
<feature type="binding site" evidence="9">
    <location>
        <position position="167"/>
    </location>
    <ligand>
        <name>2-[(2R,5Z)-2-carboxy-4-methylthiazol-5(2H)-ylidene]ethyl phosphate</name>
        <dbReference type="ChEBI" id="CHEBI:62899"/>
    </ligand>
</feature>
<dbReference type="PANTHER" id="PTHR20857:SF23">
    <property type="entry name" value="THIAMINE BIOSYNTHETIC BIFUNCTIONAL ENZYME"/>
    <property type="match status" value="1"/>
</dbReference>
<evidence type="ECO:0000256" key="3">
    <source>
        <dbReference type="ARBA" id="ARBA00022723"/>
    </source>
</evidence>
<dbReference type="HAMAP" id="MF_00097">
    <property type="entry name" value="TMP_synthase"/>
    <property type="match status" value="1"/>
</dbReference>
<feature type="binding site" evidence="9">
    <location>
        <position position="72"/>
    </location>
    <ligand>
        <name>4-amino-2-methyl-5-(diphosphooxymethyl)pyrimidine</name>
        <dbReference type="ChEBI" id="CHEBI:57841"/>
    </ligand>
</feature>
<evidence type="ECO:0000256" key="11">
    <source>
        <dbReference type="RuleBase" id="RU004253"/>
    </source>
</evidence>
<dbReference type="InterPro" id="IPR034291">
    <property type="entry name" value="TMP_synthase"/>
</dbReference>
<dbReference type="CDD" id="cd00564">
    <property type="entry name" value="TMP_TenI"/>
    <property type="match status" value="1"/>
</dbReference>
<comment type="pathway">
    <text evidence="1 9 11">Cofactor biosynthesis; thiamine diphosphate biosynthesis; thiamine phosphate from 4-amino-2-methyl-5-diphosphomethylpyrimidine and 4-methyl-5-(2-phosphoethyl)-thiazole: step 1/1.</text>
</comment>
<dbReference type="InterPro" id="IPR022998">
    <property type="entry name" value="ThiamineP_synth_TenI"/>
</dbReference>
<evidence type="ECO:0000259" key="12">
    <source>
        <dbReference type="Pfam" id="PF02581"/>
    </source>
</evidence>
<evidence type="ECO:0000256" key="7">
    <source>
        <dbReference type="ARBA" id="ARBA00047851"/>
    </source>
</evidence>
<evidence type="ECO:0000256" key="9">
    <source>
        <dbReference type="HAMAP-Rule" id="MF_00097"/>
    </source>
</evidence>
<evidence type="ECO:0000256" key="4">
    <source>
        <dbReference type="ARBA" id="ARBA00022842"/>
    </source>
</evidence>
<comment type="catalytic activity">
    <reaction evidence="8 9 10">
        <text>2-[(2R,5Z)-2-carboxy-4-methylthiazol-5(2H)-ylidene]ethyl phosphate + 4-amino-2-methyl-5-(diphosphooxymethyl)pyrimidine + 2 H(+) = thiamine phosphate + CO2 + diphosphate</text>
        <dbReference type="Rhea" id="RHEA:47844"/>
        <dbReference type="ChEBI" id="CHEBI:15378"/>
        <dbReference type="ChEBI" id="CHEBI:16526"/>
        <dbReference type="ChEBI" id="CHEBI:33019"/>
        <dbReference type="ChEBI" id="CHEBI:37575"/>
        <dbReference type="ChEBI" id="CHEBI:57841"/>
        <dbReference type="ChEBI" id="CHEBI:62899"/>
        <dbReference type="EC" id="2.5.1.3"/>
    </reaction>
</comment>
<dbReference type="EMBL" id="AP027742">
    <property type="protein sequence ID" value="BDZ78566.1"/>
    <property type="molecule type" value="Genomic_DNA"/>
</dbReference>
<accession>A0ABN6Z600</accession>
<comment type="catalytic activity">
    <reaction evidence="7 9 10">
        <text>2-(2-carboxy-4-methylthiazol-5-yl)ethyl phosphate + 4-amino-2-methyl-5-(diphosphooxymethyl)pyrimidine + 2 H(+) = thiamine phosphate + CO2 + diphosphate</text>
        <dbReference type="Rhea" id="RHEA:47848"/>
        <dbReference type="ChEBI" id="CHEBI:15378"/>
        <dbReference type="ChEBI" id="CHEBI:16526"/>
        <dbReference type="ChEBI" id="CHEBI:33019"/>
        <dbReference type="ChEBI" id="CHEBI:37575"/>
        <dbReference type="ChEBI" id="CHEBI:57841"/>
        <dbReference type="ChEBI" id="CHEBI:62890"/>
        <dbReference type="EC" id="2.5.1.3"/>
    </reaction>
</comment>
<dbReference type="RefSeq" id="WP_331490096.1">
    <property type="nucleotide sequence ID" value="NZ_AP027742.1"/>
</dbReference>
<name>A0ABN6Z600_9FIRM</name>
<dbReference type="InterPro" id="IPR036206">
    <property type="entry name" value="ThiamineP_synth_sf"/>
</dbReference>
<feature type="binding site" evidence="9">
    <location>
        <position position="92"/>
    </location>
    <ligand>
        <name>Mg(2+)</name>
        <dbReference type="ChEBI" id="CHEBI:18420"/>
    </ligand>
</feature>